<evidence type="ECO:0000256" key="5">
    <source>
        <dbReference type="PROSITE-ProRule" id="PRU00192"/>
    </source>
</evidence>
<name>A0A1Y1MJQ8_PHOPY</name>
<dbReference type="SUPFAM" id="SSF50729">
    <property type="entry name" value="PH domain-like"/>
    <property type="match status" value="1"/>
</dbReference>
<feature type="domain" description="PH" evidence="7">
    <location>
        <begin position="813"/>
        <end position="927"/>
    </location>
</feature>
<accession>A0A1Y1MJQ8</accession>
<dbReference type="PROSITE" id="PS50002">
    <property type="entry name" value="SH3"/>
    <property type="match status" value="1"/>
</dbReference>
<dbReference type="GO" id="GO:0005085">
    <property type="term" value="F:guanyl-nucleotide exchange factor activity"/>
    <property type="evidence" value="ECO:0007669"/>
    <property type="project" value="UniProtKB-KW"/>
</dbReference>
<evidence type="ECO:0000259" key="8">
    <source>
        <dbReference type="PROSITE" id="PS50010"/>
    </source>
</evidence>
<evidence type="ECO:0000313" key="10">
    <source>
        <dbReference type="EMBL" id="JAV85979.1"/>
    </source>
</evidence>
<dbReference type="CDD" id="cd00170">
    <property type="entry name" value="SEC14"/>
    <property type="match status" value="1"/>
</dbReference>
<dbReference type="Gene3D" id="1.20.900.10">
    <property type="entry name" value="Dbl homology (DH) domain"/>
    <property type="match status" value="1"/>
</dbReference>
<dbReference type="PANTHER" id="PTHR22826">
    <property type="entry name" value="RHO GUANINE EXCHANGE FACTOR-RELATED"/>
    <property type="match status" value="1"/>
</dbReference>
<evidence type="ECO:0000259" key="7">
    <source>
        <dbReference type="PROSITE" id="PS50003"/>
    </source>
</evidence>
<dbReference type="SUPFAM" id="SSF48065">
    <property type="entry name" value="DBL homology domain (DH-domain)"/>
    <property type="match status" value="1"/>
</dbReference>
<dbReference type="InterPro" id="IPR036028">
    <property type="entry name" value="SH3-like_dom_sf"/>
</dbReference>
<evidence type="ECO:0000259" key="6">
    <source>
        <dbReference type="PROSITE" id="PS50002"/>
    </source>
</evidence>
<dbReference type="Gene3D" id="2.30.30.40">
    <property type="entry name" value="SH3 Domains"/>
    <property type="match status" value="1"/>
</dbReference>
<dbReference type="CDD" id="cd00160">
    <property type="entry name" value="RhoGEF"/>
    <property type="match status" value="1"/>
</dbReference>
<dbReference type="SMART" id="SM00516">
    <property type="entry name" value="SEC14"/>
    <property type="match status" value="1"/>
</dbReference>
<dbReference type="InterPro" id="IPR051336">
    <property type="entry name" value="RhoGEF_Guanine_NuclExch_SF"/>
</dbReference>
<dbReference type="Pfam" id="PF22697">
    <property type="entry name" value="SOS1_NGEF_PH"/>
    <property type="match status" value="1"/>
</dbReference>
<dbReference type="InterPro" id="IPR055251">
    <property type="entry name" value="SOS1_NGEF_PH"/>
</dbReference>
<feature type="domain" description="DH" evidence="8">
    <location>
        <begin position="619"/>
        <end position="801"/>
    </location>
</feature>
<dbReference type="SUPFAM" id="SSF46966">
    <property type="entry name" value="Spectrin repeat"/>
    <property type="match status" value="1"/>
</dbReference>
<dbReference type="SMART" id="SM00326">
    <property type="entry name" value="SH3"/>
    <property type="match status" value="1"/>
</dbReference>
<dbReference type="Pfam" id="PF23289">
    <property type="entry name" value="Spectrin_5"/>
    <property type="match status" value="1"/>
</dbReference>
<keyword evidence="2" id="KW-0597">Phosphoprotein</keyword>
<evidence type="ECO:0000256" key="2">
    <source>
        <dbReference type="ARBA" id="ARBA00022553"/>
    </source>
</evidence>
<dbReference type="PROSITE" id="PS50191">
    <property type="entry name" value="CRAL_TRIO"/>
    <property type="match status" value="1"/>
</dbReference>
<dbReference type="PROSITE" id="PS00741">
    <property type="entry name" value="DH_1"/>
    <property type="match status" value="1"/>
</dbReference>
<sequence length="1090" mass="125438">MADSLSLETQIDSFLEQFKRSASKAMEQQEIAGASAMVGSPTSYLDSDLPDAKSITEEIELKSPVPFRTLNMGDIVDILRAEYAIITGGKSKEGCSLITFPDHSNFHMLTDIEYQQLMLYLTSVPSLQEADLGFHLIVDRRKDRWNSVKTVLLKISVYFPGLIHVVYVIRPTSFLQKALSEVSNKLFKEEFKFRVIILSTLDELHEHVDINQLTSDLGGLLLYSHEEWIQQRIALEQFSLITQRVSHALDEFTKKINETEFPNNVDSTQQLLNQQTSIYSELKEEILTAAKHGEQLLTSIRENSGKKSDTNFHYPDTIANVFAVERLLVQLEETERTFDDFWQQHSTKLRHCLDLRRFEQDFRELQINFNSHLKTMSEMTEIGDSVTRIETLIRETATFQKLCTVDIERAEEVISSGERLLKIKNSFPHECIKPKCTELICIRHSLMEKLYTRMTMLTEYKLLLGKIERAKEWCIKGLAIVDEQQMEDLSCSAELAEQQILEIQDFLNLGDFKFDNSEDCKTLLQDFVPSEVKRIITQILERIADLTVACNKRIAALKLIVNSFSKPAPVISFDSNKSILRKANTISKIETVPDNSVSDNDQNSSPEIDVAQYEVRKAKRGHVLNELLETERIYVLELLSILKGYKMEALSEEMQPILPHGLLDKIDILFGNLDELYHFHGDIFLKDLENCISTTDLVALCFVQRRDMFYQLYSYYCQNIPRSEQLREALVDTNLFFQRCQHKLGHKLPLAAYLLKPVQRITKYQLLLKDLLRYSDEKKSCKELQQALDCMLVVLRCVNDSMHQISISGFPVDLSQQGDLLLQGSFSVWTENKKDLKLRLKPMRRHIFLYQKAVLFCKPTNKTTHNKSMYHFKHYLKMSQIGLTESVKGDIRKFELWLQGRQEVHTIQASTVEQKQMWVNEIKRVLLNQLEELKGEKIKQYTANAHKALRQVTSWEKQKIGIIPQLNHHRTMSCDTDSHLPTTNLDDDSIETIESGNWSSDCSNSDDEEHQNTAVVSGRYVALADYCAMGISEVNMKDGDIVELLKVGCAGWWFVKLVGTSIEGWAPAAYLENIHRKTSRSSSRSHDKLS</sequence>
<dbReference type="SUPFAM" id="SSF50044">
    <property type="entry name" value="SH3-domain"/>
    <property type="match status" value="1"/>
</dbReference>
<dbReference type="Pfam" id="PF00621">
    <property type="entry name" value="RhoGEF"/>
    <property type="match status" value="1"/>
</dbReference>
<feature type="domain" description="CRAL-TRIO" evidence="9">
    <location>
        <begin position="19"/>
        <end position="225"/>
    </location>
</feature>
<dbReference type="SUPFAM" id="SSF52087">
    <property type="entry name" value="CRAL/TRIO domain"/>
    <property type="match status" value="1"/>
</dbReference>
<dbReference type="InterPro" id="IPR001849">
    <property type="entry name" value="PH_domain"/>
</dbReference>
<protein>
    <recommendedName>
        <fullName evidence="11">Guanine nucleotide exchange factor DBS</fullName>
    </recommendedName>
</protein>
<dbReference type="EMBL" id="GEZM01029711">
    <property type="protein sequence ID" value="JAV85979.1"/>
    <property type="molecule type" value="Transcribed_RNA"/>
</dbReference>
<dbReference type="SMART" id="SM00233">
    <property type="entry name" value="PH"/>
    <property type="match status" value="1"/>
</dbReference>
<evidence type="ECO:0000256" key="4">
    <source>
        <dbReference type="ARBA" id="ARBA00049987"/>
    </source>
</evidence>
<dbReference type="Gene3D" id="3.40.525.10">
    <property type="entry name" value="CRAL-TRIO lipid binding domain"/>
    <property type="match status" value="1"/>
</dbReference>
<organism evidence="10">
    <name type="scientific">Photinus pyralis</name>
    <name type="common">Common eastern firefly</name>
    <name type="synonym">Lampyris pyralis</name>
    <dbReference type="NCBI Taxonomy" id="7054"/>
    <lineage>
        <taxon>Eukaryota</taxon>
        <taxon>Metazoa</taxon>
        <taxon>Ecdysozoa</taxon>
        <taxon>Arthropoda</taxon>
        <taxon>Hexapoda</taxon>
        <taxon>Insecta</taxon>
        <taxon>Pterygota</taxon>
        <taxon>Neoptera</taxon>
        <taxon>Endopterygota</taxon>
        <taxon>Coleoptera</taxon>
        <taxon>Polyphaga</taxon>
        <taxon>Elateriformia</taxon>
        <taxon>Elateroidea</taxon>
        <taxon>Lampyridae</taxon>
        <taxon>Lampyrinae</taxon>
        <taxon>Photinus</taxon>
    </lineage>
</organism>
<dbReference type="FunFam" id="2.30.29.30:FF:000078">
    <property type="entry name" value="Guanine nucleotide exchange factor DBS"/>
    <property type="match status" value="1"/>
</dbReference>
<dbReference type="InterPro" id="IPR035899">
    <property type="entry name" value="DBL_dom_sf"/>
</dbReference>
<dbReference type="InterPro" id="IPR001452">
    <property type="entry name" value="SH3_domain"/>
</dbReference>
<evidence type="ECO:0000256" key="1">
    <source>
        <dbReference type="ARBA" id="ARBA00022443"/>
    </source>
</evidence>
<evidence type="ECO:0000259" key="9">
    <source>
        <dbReference type="PROSITE" id="PS50191"/>
    </source>
</evidence>
<dbReference type="GO" id="GO:0035556">
    <property type="term" value="P:intracellular signal transduction"/>
    <property type="evidence" value="ECO:0007669"/>
    <property type="project" value="InterPro"/>
</dbReference>
<dbReference type="SMART" id="SM00325">
    <property type="entry name" value="RhoGEF"/>
    <property type="match status" value="1"/>
</dbReference>
<evidence type="ECO:0000256" key="3">
    <source>
        <dbReference type="ARBA" id="ARBA00022658"/>
    </source>
</evidence>
<dbReference type="InterPro" id="IPR011993">
    <property type="entry name" value="PH-like_dom_sf"/>
</dbReference>
<dbReference type="GO" id="GO:0005737">
    <property type="term" value="C:cytoplasm"/>
    <property type="evidence" value="ECO:0007669"/>
    <property type="project" value="TreeGrafter"/>
</dbReference>
<keyword evidence="1 5" id="KW-0728">SH3 domain</keyword>
<dbReference type="Gene3D" id="1.20.58.60">
    <property type="match status" value="1"/>
</dbReference>
<dbReference type="Pfam" id="PF13716">
    <property type="entry name" value="CRAL_TRIO_2"/>
    <property type="match status" value="1"/>
</dbReference>
<comment type="similarity">
    <text evidence="4">Belongs to the MCF2 family.</text>
</comment>
<dbReference type="Gene3D" id="2.30.29.30">
    <property type="entry name" value="Pleckstrin-homology domain (PH domain)/Phosphotyrosine-binding domain (PTB)"/>
    <property type="match status" value="1"/>
</dbReference>
<dbReference type="AlphaFoldDB" id="A0A1Y1MJQ8"/>
<evidence type="ECO:0008006" key="11">
    <source>
        <dbReference type="Google" id="ProtNLM"/>
    </source>
</evidence>
<dbReference type="InterPro" id="IPR036865">
    <property type="entry name" value="CRAL-TRIO_dom_sf"/>
</dbReference>
<dbReference type="InterPro" id="IPR001251">
    <property type="entry name" value="CRAL-TRIO_dom"/>
</dbReference>
<feature type="domain" description="SH3" evidence="6">
    <location>
        <begin position="1015"/>
        <end position="1076"/>
    </location>
</feature>
<dbReference type="CDD" id="cd11856">
    <property type="entry name" value="SH3_p47phox_like"/>
    <property type="match status" value="1"/>
</dbReference>
<dbReference type="Pfam" id="PF00018">
    <property type="entry name" value="SH3_1"/>
    <property type="match status" value="1"/>
</dbReference>
<keyword evidence="3" id="KW-0344">Guanine-nucleotide releasing factor</keyword>
<dbReference type="PROSITE" id="PS50003">
    <property type="entry name" value="PH_DOMAIN"/>
    <property type="match status" value="1"/>
</dbReference>
<dbReference type="InterPro" id="IPR001331">
    <property type="entry name" value="GDS_CDC24_CS"/>
</dbReference>
<dbReference type="PROSITE" id="PS50010">
    <property type="entry name" value="DH_2"/>
    <property type="match status" value="1"/>
</dbReference>
<reference evidence="10" key="1">
    <citation type="journal article" date="2016" name="Sci. Rep.">
        <title>Molecular characterization of firefly nuptial gifts: a multi-omics approach sheds light on postcopulatory sexual selection.</title>
        <authorList>
            <person name="Al-Wathiqui N."/>
            <person name="Fallon T.R."/>
            <person name="South A."/>
            <person name="Weng J.K."/>
            <person name="Lewis S.M."/>
        </authorList>
    </citation>
    <scope>NUCLEOTIDE SEQUENCE</scope>
</reference>
<dbReference type="InterPro" id="IPR056466">
    <property type="entry name" value="Spectrin_DBS"/>
</dbReference>
<proteinExistence type="inferred from homology"/>
<dbReference type="PANTHER" id="PTHR22826:SF211">
    <property type="entry name" value="LD43457P"/>
    <property type="match status" value="1"/>
</dbReference>
<dbReference type="InterPro" id="IPR000219">
    <property type="entry name" value="DH_dom"/>
</dbReference>